<feature type="transmembrane region" description="Helical" evidence="1">
    <location>
        <begin position="156"/>
        <end position="173"/>
    </location>
</feature>
<keyword evidence="4" id="KW-1185">Reference proteome</keyword>
<dbReference type="AlphaFoldDB" id="A0A2U2B9D4"/>
<protein>
    <submittedName>
        <fullName evidence="3">CPBP family intramembrane metalloprotease domain-containing protein</fullName>
    </submittedName>
</protein>
<keyword evidence="1" id="KW-1133">Transmembrane helix</keyword>
<feature type="transmembrane region" description="Helical" evidence="1">
    <location>
        <begin position="60"/>
        <end position="82"/>
    </location>
</feature>
<accession>A0A2U2B9D4</accession>
<evidence type="ECO:0000259" key="2">
    <source>
        <dbReference type="Pfam" id="PF02517"/>
    </source>
</evidence>
<dbReference type="PANTHER" id="PTHR43592:SF15">
    <property type="entry name" value="CAAX AMINO TERMINAL PROTEASE FAMILY PROTEIN"/>
    <property type="match status" value="1"/>
</dbReference>
<feature type="transmembrane region" description="Helical" evidence="1">
    <location>
        <begin position="14"/>
        <end position="40"/>
    </location>
</feature>
<dbReference type="PANTHER" id="PTHR43592">
    <property type="entry name" value="CAAX AMINO TERMINAL PROTEASE"/>
    <property type="match status" value="1"/>
</dbReference>
<dbReference type="InterPro" id="IPR003675">
    <property type="entry name" value="Rce1/LyrA-like_dom"/>
</dbReference>
<dbReference type="RefSeq" id="WP_109264192.1">
    <property type="nucleotide sequence ID" value="NZ_QEWP01000006.1"/>
</dbReference>
<feature type="transmembrane region" description="Helical" evidence="1">
    <location>
        <begin position="194"/>
        <end position="214"/>
    </location>
</feature>
<reference evidence="3 4" key="1">
    <citation type="submission" date="2018-05" db="EMBL/GenBank/DDBJ databases">
        <title>Marinilabilia rubrum sp. nov., isolated from saltern sediment.</title>
        <authorList>
            <person name="Zhang R."/>
        </authorList>
    </citation>
    <scope>NUCLEOTIDE SEQUENCE [LARGE SCALE GENOMIC DNA]</scope>
    <source>
        <strain evidence="3 4">WTE16</strain>
    </source>
</reference>
<keyword evidence="3" id="KW-0482">Metalloprotease</keyword>
<feature type="transmembrane region" description="Helical" evidence="1">
    <location>
        <begin position="94"/>
        <end position="118"/>
    </location>
</feature>
<keyword evidence="3" id="KW-0378">Hydrolase</keyword>
<evidence type="ECO:0000313" key="4">
    <source>
        <dbReference type="Proteomes" id="UP000244956"/>
    </source>
</evidence>
<dbReference type="EMBL" id="QEWP01000006">
    <property type="protein sequence ID" value="PWD99653.1"/>
    <property type="molecule type" value="Genomic_DNA"/>
</dbReference>
<dbReference type="GO" id="GO:0008237">
    <property type="term" value="F:metallopeptidase activity"/>
    <property type="evidence" value="ECO:0007669"/>
    <property type="project" value="UniProtKB-KW"/>
</dbReference>
<dbReference type="GO" id="GO:0004175">
    <property type="term" value="F:endopeptidase activity"/>
    <property type="evidence" value="ECO:0007669"/>
    <property type="project" value="UniProtKB-ARBA"/>
</dbReference>
<dbReference type="GO" id="GO:0006508">
    <property type="term" value="P:proteolysis"/>
    <property type="evidence" value="ECO:0007669"/>
    <property type="project" value="UniProtKB-KW"/>
</dbReference>
<dbReference type="Proteomes" id="UP000244956">
    <property type="component" value="Unassembled WGS sequence"/>
</dbReference>
<dbReference type="Pfam" id="PF02517">
    <property type="entry name" value="Rce1-like"/>
    <property type="match status" value="1"/>
</dbReference>
<keyword evidence="1" id="KW-0472">Membrane</keyword>
<keyword evidence="1" id="KW-0812">Transmembrane</keyword>
<feature type="transmembrane region" description="Helical" evidence="1">
    <location>
        <begin position="276"/>
        <end position="293"/>
    </location>
</feature>
<dbReference type="GO" id="GO:0080120">
    <property type="term" value="P:CAAX-box protein maturation"/>
    <property type="evidence" value="ECO:0007669"/>
    <property type="project" value="UniProtKB-ARBA"/>
</dbReference>
<keyword evidence="3" id="KW-0645">Protease</keyword>
<evidence type="ECO:0000256" key="1">
    <source>
        <dbReference type="SAM" id="Phobius"/>
    </source>
</evidence>
<sequence length="301" mass="34557">MKAMWSHQGGFTKLVLFFLLVFTSFAIFSLLAFLAAFPFMENVSLTDAQSMSLSIDMMRYFQIVQSFSVFIIPSLLAGFLFWGHMTKGLALVRANSGLIVLSLLIIISAQPLVSYLGVWNSSMQMPDFLAGMEQWMQQSEDSARDIIYRFLDTDNSALLFINILMIAILPALGEEMLFRGVLQPIFREWLKNKHLAILITAFLFSAIHLQFFTFLPRFFLGIALGYLMVWGHNLWYPIAGHFANNFLSLIVFYYYRHTNPEINPLSPETEQLPLTWLFIGSVAMIAFTTRFFSLKKQERSI</sequence>
<dbReference type="OrthoDB" id="1523022at2"/>
<organism evidence="3 4">
    <name type="scientific">Marinilabilia rubra</name>
    <dbReference type="NCBI Taxonomy" id="2162893"/>
    <lineage>
        <taxon>Bacteria</taxon>
        <taxon>Pseudomonadati</taxon>
        <taxon>Bacteroidota</taxon>
        <taxon>Bacteroidia</taxon>
        <taxon>Marinilabiliales</taxon>
        <taxon>Marinilabiliaceae</taxon>
        <taxon>Marinilabilia</taxon>
    </lineage>
</organism>
<feature type="domain" description="CAAX prenyl protease 2/Lysostaphin resistance protein A-like" evidence="2">
    <location>
        <begin position="159"/>
        <end position="247"/>
    </location>
</feature>
<gene>
    <name evidence="3" type="ORF">DDZ16_09410</name>
</gene>
<comment type="caution">
    <text evidence="3">The sequence shown here is derived from an EMBL/GenBank/DDBJ whole genome shotgun (WGS) entry which is preliminary data.</text>
</comment>
<evidence type="ECO:0000313" key="3">
    <source>
        <dbReference type="EMBL" id="PWD99653.1"/>
    </source>
</evidence>
<feature type="transmembrane region" description="Helical" evidence="1">
    <location>
        <begin position="234"/>
        <end position="255"/>
    </location>
</feature>
<name>A0A2U2B9D4_9BACT</name>
<proteinExistence type="predicted"/>